<gene>
    <name evidence="2" type="ORF">ELS83_06065</name>
</gene>
<dbReference type="PANTHER" id="PTHR11851">
    <property type="entry name" value="METALLOPROTEASE"/>
    <property type="match status" value="1"/>
</dbReference>
<dbReference type="InterPro" id="IPR011249">
    <property type="entry name" value="Metalloenz_LuxS/M16"/>
</dbReference>
<dbReference type="RefSeq" id="WP_171594653.1">
    <property type="nucleotide sequence ID" value="NZ_RZNH01000007.1"/>
</dbReference>
<accession>A0ABX1WTW9</accession>
<name>A0ABX1WTW9_9BACT</name>
<dbReference type="InterPro" id="IPR050361">
    <property type="entry name" value="MPP/UQCRC_Complex"/>
</dbReference>
<reference evidence="2 3" key="1">
    <citation type="submission" date="2018-12" db="EMBL/GenBank/DDBJ databases">
        <title>Marinifilum JC070 sp. nov., a marine bacterium isolated from Yongle Blue Hole in the South China Sea.</title>
        <authorList>
            <person name="Fu T."/>
        </authorList>
    </citation>
    <scope>NUCLEOTIDE SEQUENCE [LARGE SCALE GENOMIC DNA]</scope>
    <source>
        <strain evidence="2 3">JC070</strain>
    </source>
</reference>
<evidence type="ECO:0000259" key="1">
    <source>
        <dbReference type="Pfam" id="PF05193"/>
    </source>
</evidence>
<dbReference type="Pfam" id="PF05193">
    <property type="entry name" value="Peptidase_M16_C"/>
    <property type="match status" value="1"/>
</dbReference>
<dbReference type="PANTHER" id="PTHR11851:SF224">
    <property type="entry name" value="PROCESSING PROTEASE"/>
    <property type="match status" value="1"/>
</dbReference>
<comment type="caution">
    <text evidence="2">The sequence shown here is derived from an EMBL/GenBank/DDBJ whole genome shotgun (WGS) entry which is preliminary data.</text>
</comment>
<organism evidence="2 3">
    <name type="scientific">Marinifilum caeruleilacunae</name>
    <dbReference type="NCBI Taxonomy" id="2499076"/>
    <lineage>
        <taxon>Bacteria</taxon>
        <taxon>Pseudomonadati</taxon>
        <taxon>Bacteroidota</taxon>
        <taxon>Bacteroidia</taxon>
        <taxon>Marinilabiliales</taxon>
        <taxon>Marinifilaceae</taxon>
    </lineage>
</organism>
<evidence type="ECO:0000313" key="2">
    <source>
        <dbReference type="EMBL" id="NOU59374.1"/>
    </source>
</evidence>
<dbReference type="EMBL" id="RZNH01000007">
    <property type="protein sequence ID" value="NOU59374.1"/>
    <property type="molecule type" value="Genomic_DNA"/>
</dbReference>
<sequence>MEKLYRNTAPKFKTVDSIEILGDTKYTLSNNIPVHVINGGSQEVLKIEFIFDAGIWYQESPLVASMANSMLNEGTSRYKAAEIAEKFDFYGAYIGFSAAKHDASVCLYTLNKYLPETLEITENLIKESTFPQKEFDTILLNKKQRFQIEHQKTNVLAKDEFSALMYGKKHPYSNIFDESEFDKLDIKTVKEFYKSHYTANNCKIIIAGKVDQSVIDQLEKMFGAEAWPQKNEITKVKHEILLSDENKAFVCKEDAVQACIRIGRPIFNKTHKDYTTLHLFNLILGGYFGSRLMQNIREDKGYTYGINSIIISHLKGGHFVIVTEVGSDVCKDAISEIYKEIKKLRDELISDEELNLVKNYISGEMLRNLDSPFALSESLKGNLAFGLDNSYYQSFIKELKTIDAEKIKALANTYFQEQDLKLVVCGPEECRNSI</sequence>
<evidence type="ECO:0000313" key="3">
    <source>
        <dbReference type="Proteomes" id="UP000732105"/>
    </source>
</evidence>
<dbReference type="InterPro" id="IPR007863">
    <property type="entry name" value="Peptidase_M16_C"/>
</dbReference>
<dbReference type="Proteomes" id="UP000732105">
    <property type="component" value="Unassembled WGS sequence"/>
</dbReference>
<proteinExistence type="predicted"/>
<protein>
    <submittedName>
        <fullName evidence="2">Insulinase family protein</fullName>
    </submittedName>
</protein>
<dbReference type="SUPFAM" id="SSF63411">
    <property type="entry name" value="LuxS/MPP-like metallohydrolase"/>
    <property type="match status" value="2"/>
</dbReference>
<feature type="domain" description="Peptidase M16 C-terminal" evidence="1">
    <location>
        <begin position="184"/>
        <end position="359"/>
    </location>
</feature>
<keyword evidence="3" id="KW-1185">Reference proteome</keyword>
<dbReference type="Gene3D" id="3.30.830.10">
    <property type="entry name" value="Metalloenzyme, LuxS/M16 peptidase-like"/>
    <property type="match status" value="2"/>
</dbReference>